<dbReference type="AlphaFoldDB" id="A0A166UKK2"/>
<reference evidence="1 2" key="1">
    <citation type="journal article" date="2016" name="Mol. Biol. Evol.">
        <title>Comparative Genomics of Early-Diverging Mushroom-Forming Fungi Provides Insights into the Origins of Lignocellulose Decay Capabilities.</title>
        <authorList>
            <person name="Nagy L.G."/>
            <person name="Riley R."/>
            <person name="Tritt A."/>
            <person name="Adam C."/>
            <person name="Daum C."/>
            <person name="Floudas D."/>
            <person name="Sun H."/>
            <person name="Yadav J.S."/>
            <person name="Pangilinan J."/>
            <person name="Larsson K.H."/>
            <person name="Matsuura K."/>
            <person name="Barry K."/>
            <person name="Labutti K."/>
            <person name="Kuo R."/>
            <person name="Ohm R.A."/>
            <person name="Bhattacharya S.S."/>
            <person name="Shirouzu T."/>
            <person name="Yoshinaga Y."/>
            <person name="Martin F.M."/>
            <person name="Grigoriev I.V."/>
            <person name="Hibbett D.S."/>
        </authorList>
    </citation>
    <scope>NUCLEOTIDE SEQUENCE [LARGE SCALE GENOMIC DNA]</scope>
    <source>
        <strain evidence="1 2">CBS 109695</strain>
    </source>
</reference>
<dbReference type="EMBL" id="KV417488">
    <property type="protein sequence ID" value="KZP31782.1"/>
    <property type="molecule type" value="Genomic_DNA"/>
</dbReference>
<dbReference type="Proteomes" id="UP000076532">
    <property type="component" value="Unassembled WGS sequence"/>
</dbReference>
<sequence length="308" mass="35823">MSAHKSPHSPALATLEQAINESYVSNDVQIHRDIYTLIEKNRDQICTLKENVPLSVLAYAIRRIIHPEILPEMIPRLVDLLWTVDAWHRRIVKSASEILVFQDFYKTDRNLGQDLQLLTRSEEASIREIADDTVSSKLRAAYCTCTFLCCQYNIYDLFAGQDSYLLQARMIQFFPGLREDPERAGRFYCNFSEEEMQELEDEQNGAVAFVKDAFEWEQKRQEEWEKNGYGKHCVVPSCSVYANIGGRRNLDDDSFYDENYRQDFESEFPPPTEPAEIAEFIEAYLNTVEDMFATLQRLFPHKPWATAV</sequence>
<name>A0A166UKK2_9AGAM</name>
<protein>
    <submittedName>
        <fullName evidence="1">Uncharacterized protein</fullName>
    </submittedName>
</protein>
<organism evidence="1 2">
    <name type="scientific">Athelia psychrophila</name>
    <dbReference type="NCBI Taxonomy" id="1759441"/>
    <lineage>
        <taxon>Eukaryota</taxon>
        <taxon>Fungi</taxon>
        <taxon>Dikarya</taxon>
        <taxon>Basidiomycota</taxon>
        <taxon>Agaricomycotina</taxon>
        <taxon>Agaricomycetes</taxon>
        <taxon>Agaricomycetidae</taxon>
        <taxon>Atheliales</taxon>
        <taxon>Atheliaceae</taxon>
        <taxon>Athelia</taxon>
    </lineage>
</organism>
<accession>A0A166UKK2</accession>
<evidence type="ECO:0000313" key="2">
    <source>
        <dbReference type="Proteomes" id="UP000076532"/>
    </source>
</evidence>
<gene>
    <name evidence="1" type="ORF">FIBSPDRAFT_883115</name>
</gene>
<proteinExistence type="predicted"/>
<evidence type="ECO:0000313" key="1">
    <source>
        <dbReference type="EMBL" id="KZP31782.1"/>
    </source>
</evidence>
<keyword evidence="2" id="KW-1185">Reference proteome</keyword>
<dbReference type="OrthoDB" id="3244206at2759"/>